<dbReference type="NCBIfam" id="TIGR01214">
    <property type="entry name" value="rmlD"/>
    <property type="match status" value="1"/>
</dbReference>
<proteinExistence type="inferred from homology"/>
<evidence type="ECO:0000313" key="8">
    <source>
        <dbReference type="EMBL" id="RZU98349.1"/>
    </source>
</evidence>
<evidence type="ECO:0000259" key="7">
    <source>
        <dbReference type="Pfam" id="PF04321"/>
    </source>
</evidence>
<dbReference type="AlphaFoldDB" id="A0A4Q8CZB3"/>
<dbReference type="UniPathway" id="UPA00124"/>
<keyword evidence="9" id="KW-1185">Reference proteome</keyword>
<dbReference type="Gene3D" id="3.90.25.10">
    <property type="entry name" value="UDP-galactose 4-epimerase, domain 1"/>
    <property type="match status" value="1"/>
</dbReference>
<dbReference type="CDD" id="cd05254">
    <property type="entry name" value="dTDP_HR_like_SDR_e"/>
    <property type="match status" value="1"/>
</dbReference>
<dbReference type="GO" id="GO:0019305">
    <property type="term" value="P:dTDP-rhamnose biosynthetic process"/>
    <property type="evidence" value="ECO:0007669"/>
    <property type="project" value="UniProtKB-UniPathway"/>
</dbReference>
<evidence type="ECO:0000256" key="6">
    <source>
        <dbReference type="RuleBase" id="RU364082"/>
    </source>
</evidence>
<sequence>MTILVIGASGQLASHLREQIPSAVFRGRVDLDLAEAATIGPAVQALAPSLIINAAAYTDVDGAESEPATAWRINAEGPAALARVAEQLGVPLIHISTDYVFDGSAEAEYGPDAGTCPVNTYGRTKLAGELAVTTLCERHWILRVSWVFSEFGSNFVKTMLRVGAERDALQVVSDQYGRPTYAGDIATVIRHLATSIAEPSLPWGIYHAVGGRIVSWYEFAGMIFREATQRGLLEQAPAVEPIATASYPTPATRPLRAVLAPSPALNAATGYSPDWEIGLTRTLQALS</sequence>
<evidence type="ECO:0000256" key="3">
    <source>
        <dbReference type="ARBA" id="ARBA00012929"/>
    </source>
</evidence>
<dbReference type="OrthoDB" id="9803892at2"/>
<dbReference type="Proteomes" id="UP000292298">
    <property type="component" value="Unassembled WGS sequence"/>
</dbReference>
<evidence type="ECO:0000256" key="2">
    <source>
        <dbReference type="ARBA" id="ARBA00010944"/>
    </source>
</evidence>
<dbReference type="GO" id="GO:0009243">
    <property type="term" value="P:O antigen biosynthetic process"/>
    <property type="evidence" value="ECO:0007669"/>
    <property type="project" value="UniProtKB-UniPathway"/>
</dbReference>
<comment type="cofactor">
    <cofactor evidence="6">
        <name>Mg(2+)</name>
        <dbReference type="ChEBI" id="CHEBI:18420"/>
    </cofactor>
    <text evidence="6">Binds 1 Mg(2+) ion per monomer.</text>
</comment>
<feature type="domain" description="RmlD-like substrate binding" evidence="7">
    <location>
        <begin position="1"/>
        <end position="286"/>
    </location>
</feature>
<comment type="similarity">
    <text evidence="2 6">Belongs to the dTDP-4-dehydrorhamnose reductase family.</text>
</comment>
<dbReference type="Pfam" id="PF04321">
    <property type="entry name" value="RmlD_sub_bind"/>
    <property type="match status" value="1"/>
</dbReference>
<organism evidence="8 9">
    <name type="scientific">Spiribacter vilamensis</name>
    <dbReference type="NCBI Taxonomy" id="531306"/>
    <lineage>
        <taxon>Bacteria</taxon>
        <taxon>Pseudomonadati</taxon>
        <taxon>Pseudomonadota</taxon>
        <taxon>Gammaproteobacteria</taxon>
        <taxon>Chromatiales</taxon>
        <taxon>Ectothiorhodospiraceae</taxon>
        <taxon>Spiribacter</taxon>
    </lineage>
</organism>
<protein>
    <recommendedName>
        <fullName evidence="4 6">dTDP-4-dehydrorhamnose reductase</fullName>
        <ecNumber evidence="3 6">1.1.1.133</ecNumber>
    </recommendedName>
</protein>
<name>A0A4Q8CZB3_9GAMM</name>
<dbReference type="UniPathway" id="UPA00281"/>
<dbReference type="InterPro" id="IPR029903">
    <property type="entry name" value="RmlD-like-bd"/>
</dbReference>
<dbReference type="GO" id="GO:0008831">
    <property type="term" value="F:dTDP-4-dehydrorhamnose reductase activity"/>
    <property type="evidence" value="ECO:0007669"/>
    <property type="project" value="UniProtKB-EC"/>
</dbReference>
<comment type="catalytic activity">
    <reaction evidence="5 6">
        <text>dTDP-beta-L-rhamnose + NADP(+) = dTDP-4-dehydro-beta-L-rhamnose + NADPH + H(+)</text>
        <dbReference type="Rhea" id="RHEA:21796"/>
        <dbReference type="ChEBI" id="CHEBI:15378"/>
        <dbReference type="ChEBI" id="CHEBI:57510"/>
        <dbReference type="ChEBI" id="CHEBI:57783"/>
        <dbReference type="ChEBI" id="CHEBI:58349"/>
        <dbReference type="ChEBI" id="CHEBI:62830"/>
        <dbReference type="EC" id="1.1.1.133"/>
    </reaction>
</comment>
<dbReference type="InterPro" id="IPR036291">
    <property type="entry name" value="NAD(P)-bd_dom_sf"/>
</dbReference>
<reference evidence="8 9" key="1">
    <citation type="submission" date="2019-02" db="EMBL/GenBank/DDBJ databases">
        <title>Genomic Encyclopedia of Type Strains, Phase IV (KMG-IV): sequencing the most valuable type-strain genomes for metagenomic binning, comparative biology and taxonomic classification.</title>
        <authorList>
            <person name="Goeker M."/>
        </authorList>
    </citation>
    <scope>NUCLEOTIDE SEQUENCE [LARGE SCALE GENOMIC DNA]</scope>
    <source>
        <strain evidence="8 9">DSM 21056</strain>
    </source>
</reference>
<dbReference type="PANTHER" id="PTHR10491">
    <property type="entry name" value="DTDP-4-DEHYDRORHAMNOSE REDUCTASE"/>
    <property type="match status" value="1"/>
</dbReference>
<accession>A0A4Q8CZB3</accession>
<gene>
    <name evidence="8" type="ORF">EV698_0594</name>
</gene>
<dbReference type="SUPFAM" id="SSF51735">
    <property type="entry name" value="NAD(P)-binding Rossmann-fold domains"/>
    <property type="match status" value="1"/>
</dbReference>
<dbReference type="InterPro" id="IPR005913">
    <property type="entry name" value="dTDP_dehydrorham_reduct"/>
</dbReference>
<dbReference type="EMBL" id="SHLI01000001">
    <property type="protein sequence ID" value="RZU98349.1"/>
    <property type="molecule type" value="Genomic_DNA"/>
</dbReference>
<evidence type="ECO:0000313" key="9">
    <source>
        <dbReference type="Proteomes" id="UP000292298"/>
    </source>
</evidence>
<comment type="caution">
    <text evidence="8">The sequence shown here is derived from an EMBL/GenBank/DDBJ whole genome shotgun (WGS) entry which is preliminary data.</text>
</comment>
<comment type="function">
    <text evidence="6">Catalyzes the reduction of dTDP-6-deoxy-L-lyxo-4-hexulose to yield dTDP-L-rhamnose.</text>
</comment>
<evidence type="ECO:0000256" key="5">
    <source>
        <dbReference type="ARBA" id="ARBA00048200"/>
    </source>
</evidence>
<keyword evidence="6" id="KW-0521">NADP</keyword>
<evidence type="ECO:0000256" key="4">
    <source>
        <dbReference type="ARBA" id="ARBA00017099"/>
    </source>
</evidence>
<keyword evidence="6" id="KW-0560">Oxidoreductase</keyword>
<dbReference type="PANTHER" id="PTHR10491:SF4">
    <property type="entry name" value="METHIONINE ADENOSYLTRANSFERASE 2 SUBUNIT BETA"/>
    <property type="match status" value="1"/>
</dbReference>
<evidence type="ECO:0000256" key="1">
    <source>
        <dbReference type="ARBA" id="ARBA00004781"/>
    </source>
</evidence>
<dbReference type="EC" id="1.1.1.133" evidence="3 6"/>
<comment type="pathway">
    <text evidence="1 6">Carbohydrate biosynthesis; dTDP-L-rhamnose biosynthesis.</text>
</comment>
<dbReference type="Gene3D" id="3.40.50.720">
    <property type="entry name" value="NAD(P)-binding Rossmann-like Domain"/>
    <property type="match status" value="1"/>
</dbReference>